<reference evidence="5 6" key="1">
    <citation type="submission" date="2011-05" db="EMBL/GenBank/DDBJ databases">
        <title>Complete sequence of chromosome 2 of Sphingobium chlorophenolicum L-1.</title>
        <authorList>
            <consortium name="US DOE Joint Genome Institute"/>
            <person name="Lucas S."/>
            <person name="Han J."/>
            <person name="Lapidus A."/>
            <person name="Cheng J.-F."/>
            <person name="Goodwin L."/>
            <person name="Pitluck S."/>
            <person name="Peters L."/>
            <person name="Daligault H."/>
            <person name="Han C."/>
            <person name="Tapia R."/>
            <person name="Land M."/>
            <person name="Hauser L."/>
            <person name="Kyrpides N."/>
            <person name="Ivanova N."/>
            <person name="Pagani I."/>
            <person name="Turner P."/>
            <person name="Copley S."/>
            <person name="Woyke T."/>
        </authorList>
    </citation>
    <scope>NUCLEOTIDE SEQUENCE [LARGE SCALE GENOMIC DNA]</scope>
    <source>
        <strain evidence="5 6">L-1</strain>
    </source>
</reference>
<dbReference type="InterPro" id="IPR018060">
    <property type="entry name" value="HTH_AraC"/>
</dbReference>
<proteinExistence type="predicted"/>
<dbReference type="Proteomes" id="UP000007150">
    <property type="component" value="Chromosome 2"/>
</dbReference>
<keyword evidence="3" id="KW-0804">Transcription</keyword>
<dbReference type="InterPro" id="IPR035418">
    <property type="entry name" value="AraC-bd_2"/>
</dbReference>
<dbReference type="GO" id="GO:0043565">
    <property type="term" value="F:sequence-specific DNA binding"/>
    <property type="evidence" value="ECO:0007669"/>
    <property type="project" value="InterPro"/>
</dbReference>
<evidence type="ECO:0000256" key="2">
    <source>
        <dbReference type="ARBA" id="ARBA00023125"/>
    </source>
</evidence>
<dbReference type="RefSeq" id="WP_013849085.1">
    <property type="nucleotide sequence ID" value="NC_015594.1"/>
</dbReference>
<dbReference type="EMBL" id="CP002799">
    <property type="protein sequence ID" value="AEG50855.1"/>
    <property type="molecule type" value="Genomic_DNA"/>
</dbReference>
<gene>
    <name evidence="5" type="ORF">Sphch_3245</name>
</gene>
<name>F6F343_SPHCR</name>
<evidence type="ECO:0000256" key="3">
    <source>
        <dbReference type="ARBA" id="ARBA00023163"/>
    </source>
</evidence>
<dbReference type="HOGENOM" id="CLU_049704_4_1_5"/>
<organism evidence="5 6">
    <name type="scientific">Sphingobium chlorophenolicum L-1</name>
    <dbReference type="NCBI Taxonomy" id="690566"/>
    <lineage>
        <taxon>Bacteria</taxon>
        <taxon>Pseudomonadati</taxon>
        <taxon>Pseudomonadota</taxon>
        <taxon>Alphaproteobacteria</taxon>
        <taxon>Sphingomonadales</taxon>
        <taxon>Sphingomonadaceae</taxon>
        <taxon>Sphingobium</taxon>
    </lineage>
</organism>
<sequence length="345" mass="38572">MSQISYEYVGRDFNASRLSEFKDVISRDFYSADYNLIQNDSQLHLRLTHASAGYVPISTHSCIGGRGVTKRSWKDVRSGNIDLYLIWIPVKGSVSIEQGARSTEIQAGQIALSSSCEPLCIGTNPDESGEHKSFQVVAPAHFVNLALADPKRLCALPFASEHGGARVARDMFLSLYEEVDAMDRGSAESLALAAISALMRSIRHEEDNIDHAKSVKEGRLQRLLDYLDLHYSDPELTTEKVAAACKISTRYLHYLLKQEGKRFCDYIWQARLNNARQQLLDPSLSRRTIAEVAYSSGFKSSAHFSRAFRKQFDCAPKEARRSAAEQHAAMINEAGANRYSRMALN</sequence>
<evidence type="ECO:0000313" key="6">
    <source>
        <dbReference type="Proteomes" id="UP000007150"/>
    </source>
</evidence>
<dbReference type="PRINTS" id="PR00032">
    <property type="entry name" value="HTHARAC"/>
</dbReference>
<keyword evidence="6" id="KW-1185">Reference proteome</keyword>
<evidence type="ECO:0000259" key="4">
    <source>
        <dbReference type="PROSITE" id="PS01124"/>
    </source>
</evidence>
<dbReference type="GO" id="GO:0003700">
    <property type="term" value="F:DNA-binding transcription factor activity"/>
    <property type="evidence" value="ECO:0007669"/>
    <property type="project" value="InterPro"/>
</dbReference>
<dbReference type="InterPro" id="IPR018062">
    <property type="entry name" value="HTH_AraC-typ_CS"/>
</dbReference>
<keyword evidence="2" id="KW-0238">DNA-binding</keyword>
<dbReference type="AlphaFoldDB" id="F6F343"/>
<dbReference type="Pfam" id="PF12833">
    <property type="entry name" value="HTH_18"/>
    <property type="match status" value="1"/>
</dbReference>
<accession>F6F343</accession>
<feature type="domain" description="HTH araC/xylS-type" evidence="4">
    <location>
        <begin position="221"/>
        <end position="322"/>
    </location>
</feature>
<dbReference type="SUPFAM" id="SSF46689">
    <property type="entry name" value="Homeodomain-like"/>
    <property type="match status" value="1"/>
</dbReference>
<dbReference type="InterPro" id="IPR009057">
    <property type="entry name" value="Homeodomain-like_sf"/>
</dbReference>
<dbReference type="SMART" id="SM00342">
    <property type="entry name" value="HTH_ARAC"/>
    <property type="match status" value="1"/>
</dbReference>
<evidence type="ECO:0000256" key="1">
    <source>
        <dbReference type="ARBA" id="ARBA00023015"/>
    </source>
</evidence>
<keyword evidence="1" id="KW-0805">Transcription regulation</keyword>
<dbReference type="InterPro" id="IPR020449">
    <property type="entry name" value="Tscrpt_reg_AraC-type_HTH"/>
</dbReference>
<evidence type="ECO:0000313" key="5">
    <source>
        <dbReference type="EMBL" id="AEG50855.1"/>
    </source>
</evidence>
<dbReference type="PROSITE" id="PS01124">
    <property type="entry name" value="HTH_ARAC_FAMILY_2"/>
    <property type="match status" value="1"/>
</dbReference>
<protein>
    <submittedName>
        <fullName evidence="5">Transcriptional regulator, AraC family</fullName>
    </submittedName>
</protein>
<dbReference type="PANTHER" id="PTHR43280">
    <property type="entry name" value="ARAC-FAMILY TRANSCRIPTIONAL REGULATOR"/>
    <property type="match status" value="1"/>
</dbReference>
<dbReference type="STRING" id="690566.Sphch_3245"/>
<dbReference type="Gene3D" id="1.10.10.60">
    <property type="entry name" value="Homeodomain-like"/>
    <property type="match status" value="1"/>
</dbReference>
<dbReference type="PANTHER" id="PTHR43280:SF2">
    <property type="entry name" value="HTH-TYPE TRANSCRIPTIONAL REGULATOR EXSA"/>
    <property type="match status" value="1"/>
</dbReference>
<dbReference type="PROSITE" id="PS00041">
    <property type="entry name" value="HTH_ARAC_FAMILY_1"/>
    <property type="match status" value="1"/>
</dbReference>
<dbReference type="Pfam" id="PF14525">
    <property type="entry name" value="AraC_binding_2"/>
    <property type="match status" value="1"/>
</dbReference>
<dbReference type="KEGG" id="sch:Sphch_3245"/>